<evidence type="ECO:0000256" key="1">
    <source>
        <dbReference type="SAM" id="MobiDB-lite"/>
    </source>
</evidence>
<organism evidence="2 3">
    <name type="scientific">Aquitalea magnusonii</name>
    <dbReference type="NCBI Taxonomy" id="332411"/>
    <lineage>
        <taxon>Bacteria</taxon>
        <taxon>Pseudomonadati</taxon>
        <taxon>Pseudomonadota</taxon>
        <taxon>Betaproteobacteria</taxon>
        <taxon>Neisseriales</taxon>
        <taxon>Chromobacteriaceae</taxon>
        <taxon>Aquitalea</taxon>
    </lineage>
</organism>
<reference evidence="3" key="1">
    <citation type="journal article" date="2017" name="Biotechnol. Biofuels">
        <title>Evaluation of environmental bacterial communities as a factor affecting the growth of duckweed Lemna minor.</title>
        <authorList>
            <person name="Ishizawa H."/>
            <person name="Kuroda M."/>
            <person name="Morikawa M."/>
            <person name="Ike M."/>
        </authorList>
    </citation>
    <scope>NUCLEOTIDE SEQUENCE [LARGE SCALE GENOMIC DNA]</scope>
    <source>
        <strain evidence="3">H3</strain>
    </source>
</reference>
<evidence type="ECO:0000313" key="3">
    <source>
        <dbReference type="Proteomes" id="UP000198290"/>
    </source>
</evidence>
<dbReference type="EMBL" id="AP018823">
    <property type="protein sequence ID" value="BBF85385.1"/>
    <property type="molecule type" value="Genomic_DNA"/>
</dbReference>
<sequence length="44" mass="4839">MTCSAPLGNAVQQKPDGDEEDNKPDCFHAQIVSFMVCKGRLLPF</sequence>
<dbReference type="Proteomes" id="UP000198290">
    <property type="component" value="Chromosome"/>
</dbReference>
<dbReference type="KEGG" id="amah:DLM_1769"/>
<keyword evidence="3" id="KW-1185">Reference proteome</keyword>
<reference evidence="2 3" key="2">
    <citation type="journal article" date="2017" name="Genome Announc.">
        <title>Draft genome sequence of Aquitalea magnusonii strain H3, a plant growth-promoting bacterium of duckweed Lemna minor.</title>
        <authorList>
            <person name="Ishizawa H."/>
            <person name="Kuroda M."/>
            <person name="Ike M."/>
        </authorList>
    </citation>
    <scope>NUCLEOTIDE SEQUENCE [LARGE SCALE GENOMIC DNA]</scope>
    <source>
        <strain evidence="2 3">H3</strain>
    </source>
</reference>
<gene>
    <name evidence="2" type="ORF">DLM_1769</name>
</gene>
<proteinExistence type="predicted"/>
<evidence type="ECO:0000313" key="2">
    <source>
        <dbReference type="EMBL" id="BBF85385.1"/>
    </source>
</evidence>
<feature type="region of interest" description="Disordered" evidence="1">
    <location>
        <begin position="1"/>
        <end position="22"/>
    </location>
</feature>
<protein>
    <submittedName>
        <fullName evidence="2">Uncharacterized protein</fullName>
    </submittedName>
</protein>
<name>A0A3G9GD54_9NEIS</name>
<dbReference type="AlphaFoldDB" id="A0A3G9GD54"/>
<reference evidence="3" key="3">
    <citation type="journal article" date="2017" name="Plant Physiol. Biochem.">
        <title>Differential oxidative and antioxidative response of duckweed Lemna minor toward plant growth promoting/inhibiting bacteria.</title>
        <authorList>
            <person name="Ishizawa H."/>
            <person name="Kuroda M."/>
            <person name="Morikawa M."/>
            <person name="Ike M."/>
        </authorList>
    </citation>
    <scope>NUCLEOTIDE SEQUENCE [LARGE SCALE GENOMIC DNA]</scope>
    <source>
        <strain evidence="3">H3</strain>
    </source>
</reference>
<accession>A0A3G9GD54</accession>